<keyword evidence="2" id="KW-1185">Reference proteome</keyword>
<accession>A0A0M3JCV9</accession>
<name>A0A0M3JCV9_ANISI</name>
<reference evidence="1 2" key="2">
    <citation type="submission" date="2018-11" db="EMBL/GenBank/DDBJ databases">
        <authorList>
            <consortium name="Pathogen Informatics"/>
        </authorList>
    </citation>
    <scope>NUCLEOTIDE SEQUENCE [LARGE SCALE GENOMIC DNA]</scope>
</reference>
<proteinExistence type="predicted"/>
<sequence>MPPIWAKKMSGKQNISYPMMISSMEQKPFIPSQPNVSI</sequence>
<dbReference type="WBParaSite" id="ASIM_0000544201-mRNA-1">
    <property type="protein sequence ID" value="ASIM_0000544201-mRNA-1"/>
    <property type="gene ID" value="ASIM_0000544201"/>
</dbReference>
<protein>
    <submittedName>
        <fullName evidence="1 3">Uncharacterized protein</fullName>
    </submittedName>
</protein>
<evidence type="ECO:0000313" key="1">
    <source>
        <dbReference type="EMBL" id="VDK25208.1"/>
    </source>
</evidence>
<evidence type="ECO:0000313" key="3">
    <source>
        <dbReference type="WBParaSite" id="ASIM_0000544201-mRNA-1"/>
    </source>
</evidence>
<dbReference type="EMBL" id="UYRR01010035">
    <property type="protein sequence ID" value="VDK25208.1"/>
    <property type="molecule type" value="Genomic_DNA"/>
</dbReference>
<reference evidence="3" key="1">
    <citation type="submission" date="2017-02" db="UniProtKB">
        <authorList>
            <consortium name="WormBaseParasite"/>
        </authorList>
    </citation>
    <scope>IDENTIFICATION</scope>
</reference>
<dbReference type="AlphaFoldDB" id="A0A0M3JCV9"/>
<dbReference type="Proteomes" id="UP000267096">
    <property type="component" value="Unassembled WGS sequence"/>
</dbReference>
<gene>
    <name evidence="1" type="ORF">ASIM_LOCUS5243</name>
</gene>
<evidence type="ECO:0000313" key="2">
    <source>
        <dbReference type="Proteomes" id="UP000267096"/>
    </source>
</evidence>
<organism evidence="3">
    <name type="scientific">Anisakis simplex</name>
    <name type="common">Herring worm</name>
    <dbReference type="NCBI Taxonomy" id="6269"/>
    <lineage>
        <taxon>Eukaryota</taxon>
        <taxon>Metazoa</taxon>
        <taxon>Ecdysozoa</taxon>
        <taxon>Nematoda</taxon>
        <taxon>Chromadorea</taxon>
        <taxon>Rhabditida</taxon>
        <taxon>Spirurina</taxon>
        <taxon>Ascaridomorpha</taxon>
        <taxon>Ascaridoidea</taxon>
        <taxon>Anisakidae</taxon>
        <taxon>Anisakis</taxon>
        <taxon>Anisakis simplex complex</taxon>
    </lineage>
</organism>